<accession>A0A6N7XEM8</accession>
<dbReference type="FunFam" id="3.30.420.40:FF:000136">
    <property type="entry name" value="Putative fructokinase"/>
    <property type="match status" value="1"/>
</dbReference>
<dbReference type="FunFam" id="3.30.420.40:FF:000153">
    <property type="entry name" value="Putative fructokinase"/>
    <property type="match status" value="1"/>
</dbReference>
<dbReference type="GO" id="GO:0046872">
    <property type="term" value="F:metal ion binding"/>
    <property type="evidence" value="ECO:0007669"/>
    <property type="project" value="UniProtKB-KW"/>
</dbReference>
<evidence type="ECO:0000256" key="2">
    <source>
        <dbReference type="ARBA" id="ARBA00006479"/>
    </source>
</evidence>
<comment type="similarity">
    <text evidence="2">Belongs to the ROK (NagC/XylR) family.</text>
</comment>
<sequence>MARIGAVEAGGTKMVLAIGDEAGHVTEREEIPTTTPDDCVAEMVEWFRTRDVDALGIGAFGPTAVNPSDPRFGQILETPKTAWKYYDLRGAFVRGLNVPVGYDTDVNVACLGEVVFGSAKGLSNVVYVTIGTGIGAGVMVEGNLLHGMLHAEAGHIIVPRVPGDDATCVCPYHDCCFEGMAAGPAIEHRWGKKGYELADRDEVWELESTYLAEGVSTYVLCYSPQKIVLGGGVMKQEQLFPLVRQKTLKMLNGYLVTPELQDIDNYIVPAGCGGDQGILGSLELGRRALAAK</sequence>
<evidence type="ECO:0000256" key="9">
    <source>
        <dbReference type="ARBA" id="ARBA00022842"/>
    </source>
</evidence>
<dbReference type="InterPro" id="IPR051804">
    <property type="entry name" value="Carb_Metab_Reg_Kinase/Isom"/>
</dbReference>
<dbReference type="GO" id="GO:0008865">
    <property type="term" value="F:fructokinase activity"/>
    <property type="evidence" value="ECO:0007669"/>
    <property type="project" value="UniProtKB-EC"/>
</dbReference>
<dbReference type="RefSeq" id="WP_154435276.1">
    <property type="nucleotide sequence ID" value="NZ_VUNC01000004.1"/>
</dbReference>
<dbReference type="InterPro" id="IPR043129">
    <property type="entry name" value="ATPase_NBD"/>
</dbReference>
<keyword evidence="4" id="KW-0479">Metal-binding</keyword>
<evidence type="ECO:0000256" key="10">
    <source>
        <dbReference type="ARBA" id="ARBA00023277"/>
    </source>
</evidence>
<dbReference type="EMBL" id="VUNC01000004">
    <property type="protein sequence ID" value="MST72793.1"/>
    <property type="molecule type" value="Genomic_DNA"/>
</dbReference>
<dbReference type="CDD" id="cd24067">
    <property type="entry name" value="ASKHA_NBD_ROK_BsFRK-like"/>
    <property type="match status" value="1"/>
</dbReference>
<dbReference type="Pfam" id="PF00480">
    <property type="entry name" value="ROK"/>
    <property type="match status" value="1"/>
</dbReference>
<keyword evidence="6" id="KW-0418">Kinase</keyword>
<comment type="catalytic activity">
    <reaction evidence="12">
        <text>D-fructose + ATP = D-fructose 6-phosphate + ADP + H(+)</text>
        <dbReference type="Rhea" id="RHEA:16125"/>
        <dbReference type="ChEBI" id="CHEBI:15378"/>
        <dbReference type="ChEBI" id="CHEBI:30616"/>
        <dbReference type="ChEBI" id="CHEBI:37721"/>
        <dbReference type="ChEBI" id="CHEBI:61527"/>
        <dbReference type="ChEBI" id="CHEBI:456216"/>
        <dbReference type="EC" id="2.7.1.4"/>
    </reaction>
</comment>
<dbReference type="Gene3D" id="3.30.420.40">
    <property type="match status" value="2"/>
</dbReference>
<evidence type="ECO:0000313" key="14">
    <source>
        <dbReference type="Proteomes" id="UP000469325"/>
    </source>
</evidence>
<dbReference type="Proteomes" id="UP000469325">
    <property type="component" value="Unassembled WGS sequence"/>
</dbReference>
<name>A0A6N7XEM8_9ACTN</name>
<evidence type="ECO:0000313" key="13">
    <source>
        <dbReference type="EMBL" id="MST72793.1"/>
    </source>
</evidence>
<reference evidence="13 14" key="1">
    <citation type="submission" date="2019-08" db="EMBL/GenBank/DDBJ databases">
        <title>In-depth cultivation of the pig gut microbiome towards novel bacterial diversity and tailored functional studies.</title>
        <authorList>
            <person name="Wylensek D."/>
            <person name="Hitch T.C.A."/>
            <person name="Clavel T."/>
        </authorList>
    </citation>
    <scope>NUCLEOTIDE SEQUENCE [LARGE SCALE GENOMIC DNA]</scope>
    <source>
        <strain evidence="13 14">CA-Schmier-601-WT-1</strain>
    </source>
</reference>
<dbReference type="SUPFAM" id="SSF53067">
    <property type="entry name" value="Actin-like ATPase domain"/>
    <property type="match status" value="1"/>
</dbReference>
<keyword evidence="9" id="KW-0460">Magnesium</keyword>
<dbReference type="InterPro" id="IPR049874">
    <property type="entry name" value="ROK_cs"/>
</dbReference>
<gene>
    <name evidence="13" type="ORF">FYJ68_06700</name>
</gene>
<dbReference type="PROSITE" id="PS01125">
    <property type="entry name" value="ROK"/>
    <property type="match status" value="1"/>
</dbReference>
<dbReference type="EC" id="2.7.1.4" evidence="11"/>
<protein>
    <recommendedName>
        <fullName evidence="11">fructokinase</fullName>
        <ecNumber evidence="11">2.7.1.4</ecNumber>
    </recommendedName>
</protein>
<dbReference type="GO" id="GO:0005524">
    <property type="term" value="F:ATP binding"/>
    <property type="evidence" value="ECO:0007669"/>
    <property type="project" value="UniProtKB-KW"/>
</dbReference>
<evidence type="ECO:0000256" key="12">
    <source>
        <dbReference type="ARBA" id="ARBA00048451"/>
    </source>
</evidence>
<evidence type="ECO:0000256" key="6">
    <source>
        <dbReference type="ARBA" id="ARBA00022777"/>
    </source>
</evidence>
<comment type="caution">
    <text evidence="13">The sequence shown here is derived from an EMBL/GenBank/DDBJ whole genome shotgun (WGS) entry which is preliminary data.</text>
</comment>
<dbReference type="AlphaFoldDB" id="A0A6N7XEM8"/>
<dbReference type="PANTHER" id="PTHR42742:SF3">
    <property type="entry name" value="FRUCTOKINASE"/>
    <property type="match status" value="1"/>
</dbReference>
<dbReference type="PANTHER" id="PTHR42742">
    <property type="entry name" value="TRANSCRIPTIONAL REPRESSOR MPRA"/>
    <property type="match status" value="1"/>
</dbReference>
<evidence type="ECO:0000256" key="3">
    <source>
        <dbReference type="ARBA" id="ARBA00022679"/>
    </source>
</evidence>
<keyword evidence="7" id="KW-0862">Zinc</keyword>
<proteinExistence type="inferred from homology"/>
<evidence type="ECO:0000256" key="11">
    <source>
        <dbReference type="ARBA" id="ARBA00038887"/>
    </source>
</evidence>
<evidence type="ECO:0000256" key="7">
    <source>
        <dbReference type="ARBA" id="ARBA00022833"/>
    </source>
</evidence>
<evidence type="ECO:0000256" key="1">
    <source>
        <dbReference type="ARBA" id="ARBA00001946"/>
    </source>
</evidence>
<evidence type="ECO:0000256" key="8">
    <source>
        <dbReference type="ARBA" id="ARBA00022840"/>
    </source>
</evidence>
<keyword evidence="10" id="KW-0119">Carbohydrate metabolism</keyword>
<keyword evidence="5" id="KW-0547">Nucleotide-binding</keyword>
<organism evidence="13 14">
    <name type="scientific">Olsenella porci</name>
    <dbReference type="NCBI Taxonomy" id="2652279"/>
    <lineage>
        <taxon>Bacteria</taxon>
        <taxon>Bacillati</taxon>
        <taxon>Actinomycetota</taxon>
        <taxon>Coriobacteriia</taxon>
        <taxon>Coriobacteriales</taxon>
        <taxon>Atopobiaceae</taxon>
        <taxon>Olsenella</taxon>
    </lineage>
</organism>
<keyword evidence="8" id="KW-0067">ATP-binding</keyword>
<comment type="cofactor">
    <cofactor evidence="1">
        <name>Mg(2+)</name>
        <dbReference type="ChEBI" id="CHEBI:18420"/>
    </cofactor>
</comment>
<evidence type="ECO:0000256" key="5">
    <source>
        <dbReference type="ARBA" id="ARBA00022741"/>
    </source>
</evidence>
<keyword evidence="3" id="KW-0808">Transferase</keyword>
<dbReference type="InterPro" id="IPR000600">
    <property type="entry name" value="ROK"/>
</dbReference>
<evidence type="ECO:0000256" key="4">
    <source>
        <dbReference type="ARBA" id="ARBA00022723"/>
    </source>
</evidence>
<keyword evidence="14" id="KW-1185">Reference proteome</keyword>